<dbReference type="InterPro" id="IPR007810">
    <property type="entry name" value="Pep3/Vps18_beta-prop"/>
</dbReference>
<name>A0A1B6FEP5_9HEMI</name>
<reference evidence="13" key="1">
    <citation type="submission" date="2015-11" db="EMBL/GenBank/DDBJ databases">
        <title>De novo transcriptome assembly of four potential Pierce s Disease insect vectors from Arizona vineyards.</title>
        <authorList>
            <person name="Tassone E.E."/>
        </authorList>
    </citation>
    <scope>NUCLEOTIDE SEQUENCE</scope>
</reference>
<dbReference type="PANTHER" id="PTHR23323">
    <property type="entry name" value="VACUOLAR PROTEIN SORTING-ASSOCIATED PROTEIN"/>
    <property type="match status" value="1"/>
</dbReference>
<keyword evidence="5" id="KW-0863">Zinc-finger</keyword>
<evidence type="ECO:0000313" key="13">
    <source>
        <dbReference type="EMBL" id="JAS48660.1"/>
    </source>
</evidence>
<organism evidence="13">
    <name type="scientific">Cuerna arida</name>
    <dbReference type="NCBI Taxonomy" id="1464854"/>
    <lineage>
        <taxon>Eukaryota</taxon>
        <taxon>Metazoa</taxon>
        <taxon>Ecdysozoa</taxon>
        <taxon>Arthropoda</taxon>
        <taxon>Hexapoda</taxon>
        <taxon>Insecta</taxon>
        <taxon>Pterygota</taxon>
        <taxon>Neoptera</taxon>
        <taxon>Paraneoptera</taxon>
        <taxon>Hemiptera</taxon>
        <taxon>Auchenorrhyncha</taxon>
        <taxon>Membracoidea</taxon>
        <taxon>Cicadellidae</taxon>
        <taxon>Cicadellinae</taxon>
        <taxon>Proconiini</taxon>
        <taxon>Cuerna</taxon>
    </lineage>
</organism>
<feature type="compositionally biased region" description="Polar residues" evidence="10">
    <location>
        <begin position="1"/>
        <end position="16"/>
    </location>
</feature>
<dbReference type="GO" id="GO:0048284">
    <property type="term" value="P:organelle fusion"/>
    <property type="evidence" value="ECO:0007669"/>
    <property type="project" value="TreeGrafter"/>
</dbReference>
<dbReference type="SUPFAM" id="SSF57850">
    <property type="entry name" value="RING/U-box"/>
    <property type="match status" value="1"/>
</dbReference>
<dbReference type="GO" id="GO:0006904">
    <property type="term" value="P:vesicle docking involved in exocytosis"/>
    <property type="evidence" value="ECO:0007669"/>
    <property type="project" value="TreeGrafter"/>
</dbReference>
<dbReference type="GO" id="GO:0008333">
    <property type="term" value="P:endosome to lysosome transport"/>
    <property type="evidence" value="ECO:0007669"/>
    <property type="project" value="TreeGrafter"/>
</dbReference>
<feature type="domain" description="Pep3/Vps18 beta-propeller" evidence="11">
    <location>
        <begin position="45"/>
        <end position="406"/>
    </location>
</feature>
<evidence type="ECO:0000256" key="1">
    <source>
        <dbReference type="ARBA" id="ARBA00004492"/>
    </source>
</evidence>
<gene>
    <name evidence="13" type="ORF">g.13897</name>
</gene>
<comment type="similarity">
    <text evidence="2">Belongs to the VPS18 family.</text>
</comment>
<dbReference type="InterPro" id="IPR000547">
    <property type="entry name" value="Clathrin_H-chain/VPS_repeat"/>
</dbReference>
<evidence type="ECO:0000256" key="10">
    <source>
        <dbReference type="SAM" id="MobiDB-lite"/>
    </source>
</evidence>
<dbReference type="Gene3D" id="1.25.40.10">
    <property type="entry name" value="Tetratricopeptide repeat domain"/>
    <property type="match status" value="1"/>
</dbReference>
<dbReference type="InterPro" id="IPR011990">
    <property type="entry name" value="TPR-like_helical_dom_sf"/>
</dbReference>
<comment type="subcellular location">
    <subcellularLocation>
        <location evidence="1">Late endosome membrane</location>
        <topology evidence="1">Peripheral membrane protein</topology>
        <orientation evidence="1">Cytoplasmic side</orientation>
    </subcellularLocation>
</comment>
<dbReference type="EMBL" id="GECZ01021109">
    <property type="protein sequence ID" value="JAS48660.1"/>
    <property type="molecule type" value="Transcribed_RNA"/>
</dbReference>
<evidence type="ECO:0000256" key="7">
    <source>
        <dbReference type="ARBA" id="ARBA00023136"/>
    </source>
</evidence>
<dbReference type="CDD" id="cd16462">
    <property type="entry name" value="RING-H2_Pep3p-like"/>
    <property type="match status" value="1"/>
</dbReference>
<sequence length="981" mass="112846">MTSLLDQYEQNSQRTVGPTAPPTPAGPEVKSASGFINMAIEDETPMFCKQKVNFAPPDRIMHMCVSSELIVLAMNNGILFRIDLKQPEKHEEIEFSKQNPQLKLSGMFLDPTGDHLLLSFAPRNTDSQLQAELFYLNRKSNKIRPTSKFRGHEITAVGWNYNNVRSDTTRPLLLGTSKGLILETELFNDSERIFQSSLEQYWKQVFDIGKGNSAITGLEFHKVPNLERYFIIATTPNRIYQFVGNVNSSDDRPLLQQIFNIYLTRAEGFIEVPSKKTLKYSKLQFFYPKSTQRHNLPTSFAWLTEESIFYGQIDVAGEGDEVLADSQRLNYPLSPPAAPPINFVLTEFHVLLLYPNRVVGVSTLNQAMVFEDFYNESYGKLVSITKDPVKGTVWVIAERGVFRYKVTREERNVWQIYMEKGQFELAKDYCANNEAHLDQVLCRQADTYFNNQEYELSAIHYAETHSSFEEIALKFLQVWQIQALKTFLRKKLDKLRPTDQTQTTMIVMWVIELFMNQMGTLRTQGKEQTTEYMQLQQQLDEFLSIRQVEECVKRNKGTVYDLMASHGDKQSMIRLTIANKDFERVIQQHIHKGDFFKALDVLRKQKEKSLFYQFAPSLIQAVPKAMVQVLIEQGKALDPTKLLPALVSCHSDDAQANEIIRYLEFCVGSMNVQEQAIHNYLLTLYAQHKPDRLMRYLAMQGQELSMINYDVHYALRLCRERGLTEACVQLSALLGLWQSAVDLALSVSVDLAKQTASLPTGDDELTKKLWLKIAQHVVSKENDIQQAMEFLRQSDLIKIEDILPFFSDFVTIDHFKEAICGALQEYNQHIQDLKEEMEDATKSAEIIRQDIQAFRTRYTVLQPGDTCAICDNQLLLRPFYMFPCQHRFHSDCLVTELRPYLSPVLQARLRDLQKQLSTVCATASDTTSVGSTSLSLRDQLKTDIDSIVASECLYCGDYMINNIDQPFIKDEDFDRITKEWE</sequence>
<feature type="region of interest" description="Disordered" evidence="10">
    <location>
        <begin position="1"/>
        <end position="30"/>
    </location>
</feature>
<evidence type="ECO:0000256" key="3">
    <source>
        <dbReference type="ARBA" id="ARBA00017338"/>
    </source>
</evidence>
<evidence type="ECO:0000256" key="4">
    <source>
        <dbReference type="ARBA" id="ARBA00022723"/>
    </source>
</evidence>
<feature type="repeat" description="CHCR" evidence="8">
    <location>
        <begin position="630"/>
        <end position="786"/>
    </location>
</feature>
<dbReference type="Pfam" id="PF05131">
    <property type="entry name" value="Pep3_Vps18"/>
    <property type="match status" value="1"/>
</dbReference>
<dbReference type="Pfam" id="PF26148">
    <property type="entry name" value="VPS18_RING_C"/>
    <property type="match status" value="1"/>
</dbReference>
<evidence type="ECO:0000256" key="8">
    <source>
        <dbReference type="PROSITE-ProRule" id="PRU01006"/>
    </source>
</evidence>
<keyword evidence="4" id="KW-0479">Metal-binding</keyword>
<evidence type="ECO:0000256" key="9">
    <source>
        <dbReference type="SAM" id="Coils"/>
    </source>
</evidence>
<dbReference type="GO" id="GO:0031902">
    <property type="term" value="C:late endosome membrane"/>
    <property type="evidence" value="ECO:0007669"/>
    <property type="project" value="UniProtKB-SubCell"/>
</dbReference>
<proteinExistence type="inferred from homology"/>
<keyword evidence="6" id="KW-0862">Zinc</keyword>
<dbReference type="GO" id="GO:0008270">
    <property type="term" value="F:zinc ion binding"/>
    <property type="evidence" value="ECO:0007669"/>
    <property type="project" value="UniProtKB-KW"/>
</dbReference>
<dbReference type="InterPro" id="IPR058919">
    <property type="entry name" value="Pep3/Vps18_RING_C"/>
</dbReference>
<evidence type="ECO:0000256" key="2">
    <source>
        <dbReference type="ARBA" id="ARBA00010454"/>
    </source>
</evidence>
<dbReference type="AlphaFoldDB" id="A0A1B6FEP5"/>
<dbReference type="GO" id="GO:0030897">
    <property type="term" value="C:HOPS complex"/>
    <property type="evidence" value="ECO:0007669"/>
    <property type="project" value="TreeGrafter"/>
</dbReference>
<evidence type="ECO:0000259" key="12">
    <source>
        <dbReference type="Pfam" id="PF26148"/>
    </source>
</evidence>
<dbReference type="PROSITE" id="PS50236">
    <property type="entry name" value="CHCR"/>
    <property type="match status" value="1"/>
</dbReference>
<dbReference type="InterPro" id="IPR016024">
    <property type="entry name" value="ARM-type_fold"/>
</dbReference>
<evidence type="ECO:0000256" key="5">
    <source>
        <dbReference type="ARBA" id="ARBA00022771"/>
    </source>
</evidence>
<feature type="coiled-coil region" evidence="9">
    <location>
        <begin position="816"/>
        <end position="850"/>
    </location>
</feature>
<dbReference type="PANTHER" id="PTHR23323:SF26">
    <property type="entry name" value="VACUOLAR PROTEIN SORTING-ASSOCIATED PROTEIN 18 HOMOLOG"/>
    <property type="match status" value="1"/>
</dbReference>
<accession>A0A1B6FEP5</accession>
<dbReference type="GO" id="GO:0030674">
    <property type="term" value="F:protein-macromolecule adaptor activity"/>
    <property type="evidence" value="ECO:0007669"/>
    <property type="project" value="TreeGrafter"/>
</dbReference>
<feature type="domain" description="Pep3/Vps18 RING C-terminal" evidence="12">
    <location>
        <begin position="862"/>
        <end position="961"/>
    </location>
</feature>
<keyword evidence="9" id="KW-0175">Coiled coil</keyword>
<dbReference type="GO" id="GO:0007040">
    <property type="term" value="P:lysosome organization"/>
    <property type="evidence" value="ECO:0007669"/>
    <property type="project" value="TreeGrafter"/>
</dbReference>
<evidence type="ECO:0000259" key="11">
    <source>
        <dbReference type="Pfam" id="PF05131"/>
    </source>
</evidence>
<evidence type="ECO:0000256" key="6">
    <source>
        <dbReference type="ARBA" id="ARBA00022833"/>
    </source>
</evidence>
<dbReference type="GO" id="GO:0006886">
    <property type="term" value="P:intracellular protein transport"/>
    <property type="evidence" value="ECO:0007669"/>
    <property type="project" value="UniProtKB-UniRule"/>
</dbReference>
<dbReference type="GO" id="GO:0007032">
    <property type="term" value="P:endosome organization"/>
    <property type="evidence" value="ECO:0007669"/>
    <property type="project" value="TreeGrafter"/>
</dbReference>
<dbReference type="SUPFAM" id="SSF48371">
    <property type="entry name" value="ARM repeat"/>
    <property type="match status" value="1"/>
</dbReference>
<keyword evidence="7" id="KW-0472">Membrane</keyword>
<protein>
    <recommendedName>
        <fullName evidence="3">Vacuolar protein sorting-associated protein 18 homolog</fullName>
    </recommendedName>
</protein>